<reference evidence="2" key="2">
    <citation type="submission" date="2022-06" db="UniProtKB">
        <authorList>
            <consortium name="EnsemblMetazoa"/>
        </authorList>
    </citation>
    <scope>IDENTIFICATION</scope>
</reference>
<keyword evidence="1" id="KW-0175">Coiled coil</keyword>
<dbReference type="RefSeq" id="XP_001951357.1">
    <property type="nucleotide sequence ID" value="XM_001951322.5"/>
</dbReference>
<dbReference type="OrthoDB" id="6582065at2759"/>
<dbReference type="AlphaFoldDB" id="A0A8R1W3P7"/>
<feature type="coiled-coil region" evidence="1">
    <location>
        <begin position="5"/>
        <end position="32"/>
    </location>
</feature>
<name>A0A8R1W3P7_ACYPI</name>
<accession>A0A8R1W3P7</accession>
<dbReference type="GeneID" id="100162031"/>
<organism evidence="2 3">
    <name type="scientific">Acyrthosiphon pisum</name>
    <name type="common">Pea aphid</name>
    <dbReference type="NCBI Taxonomy" id="7029"/>
    <lineage>
        <taxon>Eukaryota</taxon>
        <taxon>Metazoa</taxon>
        <taxon>Ecdysozoa</taxon>
        <taxon>Arthropoda</taxon>
        <taxon>Hexapoda</taxon>
        <taxon>Insecta</taxon>
        <taxon>Pterygota</taxon>
        <taxon>Neoptera</taxon>
        <taxon>Paraneoptera</taxon>
        <taxon>Hemiptera</taxon>
        <taxon>Sternorrhyncha</taxon>
        <taxon>Aphidomorpha</taxon>
        <taxon>Aphidoidea</taxon>
        <taxon>Aphididae</taxon>
        <taxon>Macrosiphini</taxon>
        <taxon>Acyrthosiphon</taxon>
    </lineage>
</organism>
<dbReference type="Proteomes" id="UP000007819">
    <property type="component" value="Chromosome A2"/>
</dbReference>
<evidence type="ECO:0000256" key="1">
    <source>
        <dbReference type="SAM" id="Coils"/>
    </source>
</evidence>
<proteinExistence type="predicted"/>
<dbReference type="KEGG" id="api:100162031"/>
<reference evidence="3" key="1">
    <citation type="submission" date="2010-06" db="EMBL/GenBank/DDBJ databases">
        <authorList>
            <person name="Jiang H."/>
            <person name="Abraham K."/>
            <person name="Ali S."/>
            <person name="Alsbrooks S.L."/>
            <person name="Anim B.N."/>
            <person name="Anosike U.S."/>
            <person name="Attaway T."/>
            <person name="Bandaranaike D.P."/>
            <person name="Battles P.K."/>
            <person name="Bell S.N."/>
            <person name="Bell A.V."/>
            <person name="Beltran B."/>
            <person name="Bickham C."/>
            <person name="Bustamante Y."/>
            <person name="Caleb T."/>
            <person name="Canada A."/>
            <person name="Cardenas V."/>
            <person name="Carter K."/>
            <person name="Chacko J."/>
            <person name="Chandrabose M.N."/>
            <person name="Chavez D."/>
            <person name="Chavez A."/>
            <person name="Chen L."/>
            <person name="Chu H.-S."/>
            <person name="Claassen K.J."/>
            <person name="Cockrell R."/>
            <person name="Collins M."/>
            <person name="Cooper J.A."/>
            <person name="Cree A."/>
            <person name="Curry S.M."/>
            <person name="Da Y."/>
            <person name="Dao M.D."/>
            <person name="Das B."/>
            <person name="Davila M.-L."/>
            <person name="Davy-Carroll L."/>
            <person name="Denson S."/>
            <person name="Dinh H."/>
            <person name="Ebong V.E."/>
            <person name="Edwards J.R."/>
            <person name="Egan A."/>
            <person name="El-Daye J."/>
            <person name="Escobedo L."/>
            <person name="Fernandez S."/>
            <person name="Fernando P.R."/>
            <person name="Flagg N."/>
            <person name="Forbes L.D."/>
            <person name="Fowler R.G."/>
            <person name="Fu Q."/>
            <person name="Gabisi R.A."/>
            <person name="Ganer J."/>
            <person name="Garbino Pronczuk A."/>
            <person name="Garcia R.M."/>
            <person name="Garner T."/>
            <person name="Garrett T.E."/>
            <person name="Gonzalez D.A."/>
            <person name="Hamid H."/>
            <person name="Hawkins E.S."/>
            <person name="Hirani K."/>
            <person name="Hogues M.E."/>
            <person name="Hollins B."/>
            <person name="Hsiao C.-H."/>
            <person name="Jabil R."/>
            <person name="James M.L."/>
            <person name="Jhangiani S.N."/>
            <person name="Johnson B."/>
            <person name="Johnson Q."/>
            <person name="Joshi V."/>
            <person name="Kalu J.B."/>
            <person name="Kam C."/>
            <person name="Kashfia A."/>
            <person name="Keebler J."/>
            <person name="Kisamo H."/>
            <person name="Kovar C.L."/>
            <person name="Lago L.A."/>
            <person name="Lai C.-Y."/>
            <person name="Laidlaw J."/>
            <person name="Lara F."/>
            <person name="Le T.-K."/>
            <person name="Lee S.L."/>
            <person name="Legall F.H."/>
            <person name="Lemon S.J."/>
            <person name="Lewis L.R."/>
            <person name="Li B."/>
            <person name="Liu Y."/>
            <person name="Liu Y.-S."/>
            <person name="Lopez J."/>
            <person name="Lozado R.J."/>
            <person name="Lu J."/>
            <person name="Madu R.C."/>
            <person name="Maheshwari M."/>
            <person name="Maheshwari R."/>
            <person name="Malloy K."/>
            <person name="Martinez E."/>
            <person name="Mathew T."/>
            <person name="Mercado I.C."/>
            <person name="Mercado C."/>
            <person name="Meyer B."/>
            <person name="Montgomery K."/>
            <person name="Morgan M.B."/>
            <person name="Munidasa M."/>
            <person name="Nazareth L.V."/>
            <person name="Nelson J."/>
            <person name="Ng B.M."/>
            <person name="Nguyen N.B."/>
            <person name="Nguyen P.Q."/>
            <person name="Nguyen T."/>
            <person name="Obregon M."/>
            <person name="Okwuonu G.O."/>
            <person name="Onwere C.G."/>
            <person name="Orozco G."/>
            <person name="Parra A."/>
            <person name="Patel S."/>
            <person name="Patil S."/>
            <person name="Perez A."/>
            <person name="Perez Y."/>
            <person name="Pham C."/>
            <person name="Primus E.L."/>
            <person name="Pu L.-L."/>
            <person name="Puazo M."/>
            <person name="Qin X."/>
            <person name="Quiroz J.B."/>
            <person name="Reese J."/>
            <person name="Richards S."/>
            <person name="Rives C.M."/>
            <person name="Robberts R."/>
            <person name="Ruiz S.J."/>
            <person name="Ruiz M.J."/>
            <person name="Santibanez J."/>
            <person name="Schneider B.W."/>
            <person name="Sisson I."/>
            <person name="Smith M."/>
            <person name="Sodergren E."/>
            <person name="Song X.-Z."/>
            <person name="Song B.B."/>
            <person name="Summersgill H."/>
            <person name="Thelus R."/>
            <person name="Thornton R.D."/>
            <person name="Trejos Z.Y."/>
            <person name="Usmani K."/>
            <person name="Vattathil S."/>
            <person name="Villasana D."/>
            <person name="Walker D.L."/>
            <person name="Wang S."/>
            <person name="Wang K."/>
            <person name="White C.S."/>
            <person name="Williams A.C."/>
            <person name="Williamson J."/>
            <person name="Wilson K."/>
            <person name="Woghiren I.O."/>
            <person name="Woodworth J.R."/>
            <person name="Worley K.C."/>
            <person name="Wright R.A."/>
            <person name="Wu W."/>
            <person name="Young L."/>
            <person name="Zhang L."/>
            <person name="Zhang J."/>
            <person name="Zhu Y."/>
            <person name="Muzny D.M."/>
            <person name="Weinstock G."/>
            <person name="Gibbs R.A."/>
        </authorList>
    </citation>
    <scope>NUCLEOTIDE SEQUENCE [LARGE SCALE GENOMIC DNA]</scope>
    <source>
        <strain evidence="3">LSR1</strain>
    </source>
</reference>
<evidence type="ECO:0000313" key="2">
    <source>
        <dbReference type="EnsemblMetazoa" id="XP_001951357.1"/>
    </source>
</evidence>
<keyword evidence="3" id="KW-1185">Reference proteome</keyword>
<dbReference type="Gene3D" id="6.10.250.1380">
    <property type="match status" value="1"/>
</dbReference>
<dbReference type="EnsemblMetazoa" id="XM_001951322.5">
    <property type="protein sequence ID" value="XP_001951357.1"/>
    <property type="gene ID" value="LOC100162031"/>
</dbReference>
<sequence>MDDAIQHLEQVVANIEKRIDTLSWKIKKFERVLFSENETSHSCKMISMMANLEETCRKYNEIILLVTEHKNQQNAFTDTLQLQVNLVKSKVETLRALMTKGRTIEL</sequence>
<evidence type="ECO:0000313" key="3">
    <source>
        <dbReference type="Proteomes" id="UP000007819"/>
    </source>
</evidence>
<protein>
    <submittedName>
        <fullName evidence="2">Uncharacterized protein</fullName>
    </submittedName>
</protein>